<gene>
    <name evidence="1" type="ORF">NCTC13159_01148</name>
</gene>
<accession>A0AAJ4ZA76</accession>
<organism evidence="1 2">
    <name type="scientific">Pandoraea pulmonicola</name>
    <dbReference type="NCBI Taxonomy" id="93221"/>
    <lineage>
        <taxon>Bacteria</taxon>
        <taxon>Pseudomonadati</taxon>
        <taxon>Pseudomonadota</taxon>
        <taxon>Betaproteobacteria</taxon>
        <taxon>Burkholderiales</taxon>
        <taxon>Burkholderiaceae</taxon>
        <taxon>Pandoraea</taxon>
    </lineage>
</organism>
<dbReference type="Proteomes" id="UP000254589">
    <property type="component" value="Unassembled WGS sequence"/>
</dbReference>
<comment type="caution">
    <text evidence="1">The sequence shown here is derived from an EMBL/GenBank/DDBJ whole genome shotgun (WGS) entry which is preliminary data.</text>
</comment>
<evidence type="ECO:0000313" key="1">
    <source>
        <dbReference type="EMBL" id="SUA89680.1"/>
    </source>
</evidence>
<name>A0AAJ4ZA76_PANPU</name>
<proteinExistence type="predicted"/>
<reference evidence="1 2" key="1">
    <citation type="submission" date="2018-06" db="EMBL/GenBank/DDBJ databases">
        <authorList>
            <consortium name="Pathogen Informatics"/>
            <person name="Doyle S."/>
        </authorList>
    </citation>
    <scope>NUCLEOTIDE SEQUENCE [LARGE SCALE GENOMIC DNA]</scope>
    <source>
        <strain evidence="1 2">NCTC13159</strain>
    </source>
</reference>
<dbReference type="EMBL" id="UGSJ01000001">
    <property type="protein sequence ID" value="SUA89680.1"/>
    <property type="molecule type" value="Genomic_DNA"/>
</dbReference>
<sequence>MEALHPIGTTPHEILVRLDEKAPSYVHNMSNSKSF</sequence>
<dbReference type="AlphaFoldDB" id="A0AAJ4ZA76"/>
<protein>
    <submittedName>
        <fullName evidence="1">Uncharacterized protein</fullName>
    </submittedName>
</protein>
<evidence type="ECO:0000313" key="2">
    <source>
        <dbReference type="Proteomes" id="UP000254589"/>
    </source>
</evidence>